<protein>
    <recommendedName>
        <fullName evidence="3">GSKIP domain-containing protein</fullName>
    </recommendedName>
</protein>
<name>A0A9W9DYP6_9AGAR</name>
<dbReference type="InterPro" id="IPR023231">
    <property type="entry name" value="GSKIP_dom_sf"/>
</dbReference>
<dbReference type="Gene3D" id="3.30.2280.10">
    <property type="entry name" value="Hypothetical protein (hspc210)"/>
    <property type="match status" value="1"/>
</dbReference>
<evidence type="ECO:0008006" key="3">
    <source>
        <dbReference type="Google" id="ProtNLM"/>
    </source>
</evidence>
<reference evidence="1" key="1">
    <citation type="submission" date="2022-08" db="EMBL/GenBank/DDBJ databases">
        <authorList>
            <consortium name="DOE Joint Genome Institute"/>
            <person name="Min B."/>
            <person name="Riley R."/>
            <person name="Sierra-Patev S."/>
            <person name="Naranjo-Ortiz M."/>
            <person name="Looney B."/>
            <person name="Konkel Z."/>
            <person name="Slot J.C."/>
            <person name="Sakamoto Y."/>
            <person name="Steenwyk J.L."/>
            <person name="Rokas A."/>
            <person name="Carro J."/>
            <person name="Camarero S."/>
            <person name="Ferreira P."/>
            <person name="Molpeceres G."/>
            <person name="Ruiz-Duenas F.J."/>
            <person name="Serrano A."/>
            <person name="Henrissat B."/>
            <person name="Drula E."/>
            <person name="Hughes K.W."/>
            <person name="Mata J.L."/>
            <person name="Ishikawa N.K."/>
            <person name="Vargas-Isla R."/>
            <person name="Ushijima S."/>
            <person name="Smith C.A."/>
            <person name="Ahrendt S."/>
            <person name="Andreopoulos W."/>
            <person name="He G."/>
            <person name="Labutti K."/>
            <person name="Lipzen A."/>
            <person name="Ng V."/>
            <person name="Sandor L."/>
            <person name="Barry K."/>
            <person name="Martinez A.T."/>
            <person name="Xiao Y."/>
            <person name="Gibbons J.G."/>
            <person name="Terashima K."/>
            <person name="Hibbett D.S."/>
            <person name="Grigoriev I.V."/>
        </authorList>
    </citation>
    <scope>NUCLEOTIDE SEQUENCE</scope>
    <source>
        <strain evidence="1">Sp2 HRB7682 ss15</strain>
    </source>
</reference>
<dbReference type="SUPFAM" id="SSF103107">
    <property type="entry name" value="Hypothetical protein c14orf129, hspc210"/>
    <property type="match status" value="1"/>
</dbReference>
<sequence>MNTSGFYVNELERALSEQAPFIQTFSVDSSSSLQAAGSVTLLEGNVINIEITNRGFHSHQARELPFETIEDLLQTVSPLYARQRRSVLLDALEKLSSNQPLNGGKDKREHCG</sequence>
<dbReference type="EMBL" id="JANVFS010000006">
    <property type="protein sequence ID" value="KAJ4491533.1"/>
    <property type="molecule type" value="Genomic_DNA"/>
</dbReference>
<dbReference type="AlphaFoldDB" id="A0A9W9DYP6"/>
<reference evidence="1" key="2">
    <citation type="journal article" date="2023" name="Proc. Natl. Acad. Sci. U.S.A.">
        <title>A global phylogenomic analysis of the shiitake genus Lentinula.</title>
        <authorList>
            <person name="Sierra-Patev S."/>
            <person name="Min B."/>
            <person name="Naranjo-Ortiz M."/>
            <person name="Looney B."/>
            <person name="Konkel Z."/>
            <person name="Slot J.C."/>
            <person name="Sakamoto Y."/>
            <person name="Steenwyk J.L."/>
            <person name="Rokas A."/>
            <person name="Carro J."/>
            <person name="Camarero S."/>
            <person name="Ferreira P."/>
            <person name="Molpeceres G."/>
            <person name="Ruiz-Duenas F.J."/>
            <person name="Serrano A."/>
            <person name="Henrissat B."/>
            <person name="Drula E."/>
            <person name="Hughes K.W."/>
            <person name="Mata J.L."/>
            <person name="Ishikawa N.K."/>
            <person name="Vargas-Isla R."/>
            <person name="Ushijima S."/>
            <person name="Smith C.A."/>
            <person name="Donoghue J."/>
            <person name="Ahrendt S."/>
            <person name="Andreopoulos W."/>
            <person name="He G."/>
            <person name="LaButti K."/>
            <person name="Lipzen A."/>
            <person name="Ng V."/>
            <person name="Riley R."/>
            <person name="Sandor L."/>
            <person name="Barry K."/>
            <person name="Martinez A.T."/>
            <person name="Xiao Y."/>
            <person name="Gibbons J.G."/>
            <person name="Terashima K."/>
            <person name="Grigoriev I.V."/>
            <person name="Hibbett D."/>
        </authorList>
    </citation>
    <scope>NUCLEOTIDE SEQUENCE</scope>
    <source>
        <strain evidence="1">Sp2 HRB7682 ss15</strain>
    </source>
</reference>
<comment type="caution">
    <text evidence="1">The sequence shown here is derived from an EMBL/GenBank/DDBJ whole genome shotgun (WGS) entry which is preliminary data.</text>
</comment>
<organism evidence="1 2">
    <name type="scientific">Lentinula lateritia</name>
    <dbReference type="NCBI Taxonomy" id="40482"/>
    <lineage>
        <taxon>Eukaryota</taxon>
        <taxon>Fungi</taxon>
        <taxon>Dikarya</taxon>
        <taxon>Basidiomycota</taxon>
        <taxon>Agaricomycotina</taxon>
        <taxon>Agaricomycetes</taxon>
        <taxon>Agaricomycetidae</taxon>
        <taxon>Agaricales</taxon>
        <taxon>Marasmiineae</taxon>
        <taxon>Omphalotaceae</taxon>
        <taxon>Lentinula</taxon>
    </lineage>
</organism>
<proteinExistence type="predicted"/>
<dbReference type="Proteomes" id="UP001150238">
    <property type="component" value="Unassembled WGS sequence"/>
</dbReference>
<evidence type="ECO:0000313" key="1">
    <source>
        <dbReference type="EMBL" id="KAJ4491533.1"/>
    </source>
</evidence>
<gene>
    <name evidence="1" type="ORF">C8J55DRAFT_557104</name>
</gene>
<accession>A0A9W9DYP6</accession>
<evidence type="ECO:0000313" key="2">
    <source>
        <dbReference type="Proteomes" id="UP001150238"/>
    </source>
</evidence>